<feature type="compositionally biased region" description="Low complexity" evidence="1">
    <location>
        <begin position="1"/>
        <end position="14"/>
    </location>
</feature>
<feature type="compositionally biased region" description="Polar residues" evidence="1">
    <location>
        <begin position="23"/>
        <end position="69"/>
    </location>
</feature>
<name>A0A9Q1R2P7_9SOLA</name>
<dbReference type="Proteomes" id="UP001152561">
    <property type="component" value="Unassembled WGS sequence"/>
</dbReference>
<evidence type="ECO:0000313" key="2">
    <source>
        <dbReference type="EMBL" id="KAJ8538253.1"/>
    </source>
</evidence>
<dbReference type="AlphaFoldDB" id="A0A9Q1R2P7"/>
<gene>
    <name evidence="2" type="ORF">K7X08_014793</name>
</gene>
<feature type="region of interest" description="Disordered" evidence="1">
    <location>
        <begin position="1"/>
        <end position="89"/>
    </location>
</feature>
<reference evidence="3" key="1">
    <citation type="journal article" date="2023" name="Proc. Natl. Acad. Sci. U.S.A.">
        <title>Genomic and structural basis for evolution of tropane alkaloid biosynthesis.</title>
        <authorList>
            <person name="Wanga Y.-J."/>
            <person name="Taina T."/>
            <person name="Yua J.-Y."/>
            <person name="Lia J."/>
            <person name="Xua B."/>
            <person name="Chenc J."/>
            <person name="D'Auriad J.C."/>
            <person name="Huanga J.-P."/>
            <person name="Huanga S.-X."/>
        </authorList>
    </citation>
    <scope>NUCLEOTIDE SEQUENCE [LARGE SCALE GENOMIC DNA]</scope>
    <source>
        <strain evidence="3">cv. KIB-2019</strain>
    </source>
</reference>
<accession>A0A9Q1R2P7</accession>
<evidence type="ECO:0000313" key="3">
    <source>
        <dbReference type="Proteomes" id="UP001152561"/>
    </source>
</evidence>
<evidence type="ECO:0000256" key="1">
    <source>
        <dbReference type="SAM" id="MobiDB-lite"/>
    </source>
</evidence>
<organism evidence="2 3">
    <name type="scientific">Anisodus acutangulus</name>
    <dbReference type="NCBI Taxonomy" id="402998"/>
    <lineage>
        <taxon>Eukaryota</taxon>
        <taxon>Viridiplantae</taxon>
        <taxon>Streptophyta</taxon>
        <taxon>Embryophyta</taxon>
        <taxon>Tracheophyta</taxon>
        <taxon>Spermatophyta</taxon>
        <taxon>Magnoliopsida</taxon>
        <taxon>eudicotyledons</taxon>
        <taxon>Gunneridae</taxon>
        <taxon>Pentapetalae</taxon>
        <taxon>asterids</taxon>
        <taxon>lamiids</taxon>
        <taxon>Solanales</taxon>
        <taxon>Solanaceae</taxon>
        <taxon>Solanoideae</taxon>
        <taxon>Hyoscyameae</taxon>
        <taxon>Anisodus</taxon>
    </lineage>
</organism>
<comment type="caution">
    <text evidence="2">The sequence shown here is derived from an EMBL/GenBank/DDBJ whole genome shotgun (WGS) entry which is preliminary data.</text>
</comment>
<feature type="compositionally biased region" description="Basic and acidic residues" evidence="1">
    <location>
        <begin position="78"/>
        <end position="87"/>
    </location>
</feature>
<proteinExistence type="predicted"/>
<dbReference type="EMBL" id="JAJAGQ010000017">
    <property type="protein sequence ID" value="KAJ8538253.1"/>
    <property type="molecule type" value="Genomic_DNA"/>
</dbReference>
<protein>
    <submittedName>
        <fullName evidence="2">Uncharacterized protein</fullName>
    </submittedName>
</protein>
<keyword evidence="3" id="KW-1185">Reference proteome</keyword>
<sequence>MRSNQSEVQQQQVHQEVRKEGPSTLSNATQVSSIRTESMASVQSNSSFVAKQIDNQLNQPRAQPQQPLRSSAFILEEVGEHSGEGTRPRFIQRMGKQYVPLSSLQEALSQNSKSGKWRTC</sequence>
<dbReference type="OrthoDB" id="1301865at2759"/>